<dbReference type="InterPro" id="IPR029058">
    <property type="entry name" value="AB_hydrolase_fold"/>
</dbReference>
<dbReference type="OrthoDB" id="9784036at2"/>
<dbReference type="EMBL" id="NEVU01000002">
    <property type="protein sequence ID" value="OZI74881.1"/>
    <property type="molecule type" value="Genomic_DNA"/>
</dbReference>
<dbReference type="Proteomes" id="UP000216429">
    <property type="component" value="Unassembled WGS sequence"/>
</dbReference>
<dbReference type="PANTHER" id="PTHR40841:SF2">
    <property type="entry name" value="SIDEROPHORE-DEGRADING ESTERASE (EUROFUNG)"/>
    <property type="match status" value="1"/>
</dbReference>
<feature type="region of interest" description="Disordered" evidence="3">
    <location>
        <begin position="114"/>
        <end position="143"/>
    </location>
</feature>
<dbReference type="RefSeq" id="WP_094812927.1">
    <property type="nucleotide sequence ID" value="NZ_NEVU01000002.1"/>
</dbReference>
<evidence type="ECO:0000256" key="1">
    <source>
        <dbReference type="ARBA" id="ARBA00005622"/>
    </source>
</evidence>
<name>A0A261VMA9_9BORD</name>
<dbReference type="PANTHER" id="PTHR40841">
    <property type="entry name" value="SIDEROPHORE TRIACETYLFUSARININE C ESTERASE"/>
    <property type="match status" value="1"/>
</dbReference>
<organism evidence="5 6">
    <name type="scientific">Bordetella genomosp. 12</name>
    <dbReference type="NCBI Taxonomy" id="463035"/>
    <lineage>
        <taxon>Bacteria</taxon>
        <taxon>Pseudomonadati</taxon>
        <taxon>Pseudomonadota</taxon>
        <taxon>Betaproteobacteria</taxon>
        <taxon>Burkholderiales</taxon>
        <taxon>Alcaligenaceae</taxon>
        <taxon>Bordetella</taxon>
    </lineage>
</organism>
<dbReference type="SUPFAM" id="SSF53474">
    <property type="entry name" value="alpha/beta-Hydrolases"/>
    <property type="match status" value="1"/>
</dbReference>
<dbReference type="Gene3D" id="3.40.50.1820">
    <property type="entry name" value="alpha/beta hydrolase"/>
    <property type="match status" value="1"/>
</dbReference>
<dbReference type="InterPro" id="IPR000801">
    <property type="entry name" value="Esterase-like"/>
</dbReference>
<dbReference type="GO" id="GO:0016788">
    <property type="term" value="F:hydrolase activity, acting on ester bonds"/>
    <property type="evidence" value="ECO:0007669"/>
    <property type="project" value="TreeGrafter"/>
</dbReference>
<evidence type="ECO:0000256" key="4">
    <source>
        <dbReference type="SAM" id="SignalP"/>
    </source>
</evidence>
<protein>
    <submittedName>
        <fullName evidence="5">Ferric-enterobactin hydrolase</fullName>
    </submittedName>
</protein>
<keyword evidence="6" id="KW-1185">Reference proteome</keyword>
<evidence type="ECO:0000313" key="6">
    <source>
        <dbReference type="Proteomes" id="UP000216429"/>
    </source>
</evidence>
<gene>
    <name evidence="5" type="ORF">CAL22_10630</name>
</gene>
<dbReference type="AlphaFoldDB" id="A0A261VMA9"/>
<keyword evidence="4" id="KW-0732">Signal</keyword>
<comment type="similarity">
    <text evidence="1">Belongs to the esterase D family.</text>
</comment>
<reference evidence="6" key="1">
    <citation type="submission" date="2017-05" db="EMBL/GenBank/DDBJ databases">
        <title>Complete and WGS of Bordetella genogroups.</title>
        <authorList>
            <person name="Spilker T."/>
            <person name="Lipuma J."/>
        </authorList>
    </citation>
    <scope>NUCLEOTIDE SEQUENCE [LARGE SCALE GENOMIC DNA]</scope>
    <source>
        <strain evidence="6">AU6712</strain>
    </source>
</reference>
<dbReference type="InterPro" id="IPR052558">
    <property type="entry name" value="Siderophore_Hydrolase_D"/>
</dbReference>
<feature type="signal peptide" evidence="4">
    <location>
        <begin position="1"/>
        <end position="20"/>
    </location>
</feature>
<proteinExistence type="inferred from homology"/>
<dbReference type="Pfam" id="PF00756">
    <property type="entry name" value="Esterase"/>
    <property type="match status" value="1"/>
</dbReference>
<evidence type="ECO:0000313" key="5">
    <source>
        <dbReference type="EMBL" id="OZI74881.1"/>
    </source>
</evidence>
<comment type="caution">
    <text evidence="5">The sequence shown here is derived from an EMBL/GenBank/DDBJ whole genome shotgun (WGS) entry which is preliminary data.</text>
</comment>
<evidence type="ECO:0000256" key="3">
    <source>
        <dbReference type="SAM" id="MobiDB-lite"/>
    </source>
</evidence>
<keyword evidence="2 5" id="KW-0378">Hydrolase</keyword>
<accession>A0A261VMA9</accession>
<feature type="chain" id="PRO_5013397273" evidence="4">
    <location>
        <begin position="21"/>
        <end position="285"/>
    </location>
</feature>
<evidence type="ECO:0000256" key="2">
    <source>
        <dbReference type="ARBA" id="ARBA00022801"/>
    </source>
</evidence>
<sequence length="285" mass="30571">MRAPRLLAVALTLAAASVAAQPRQPEAFDAAAERTRLGVLGLVQQQVMPRPDGLTTARIYLWVPPGPAPADGWPVIYMLDGTAVFQALTRAEGLDPKAVVVGIGYDTPGRVNGDARGWDYTPRLPGAGPDGTPDPRGPNRRNGGAAAWLDFIETQVKPWVQSQAPIDTRRQTLYGHSYGGLFVLETMLTHPQSFQRYVAASPSLWWNAPYMQDRLAAWQPPGKVDLRLMVGGEEKLAGRATKGDSRDIAQLLKGKPGLTVSWGEFPGLGHGPMLPASAIAAIKGL</sequence>